<dbReference type="Proteomes" id="UP001201262">
    <property type="component" value="Unassembled WGS sequence"/>
</dbReference>
<keyword evidence="9" id="KW-1185">Reference proteome</keyword>
<gene>
    <name evidence="8" type="ORF">BGW36DRAFT_297240</name>
</gene>
<dbReference type="RefSeq" id="XP_046071662.1">
    <property type="nucleotide sequence ID" value="XM_046211340.1"/>
</dbReference>
<dbReference type="InterPro" id="IPR024512">
    <property type="entry name" value="Ser_palmitoyltrfase_ssu-like"/>
</dbReference>
<proteinExistence type="predicted"/>
<keyword evidence="2 7" id="KW-0812">Transmembrane</keyword>
<name>A0AAD4Q071_9EURO</name>
<feature type="transmembrane region" description="Helical" evidence="7">
    <location>
        <begin position="86"/>
        <end position="107"/>
    </location>
</feature>
<comment type="subcellular location">
    <subcellularLocation>
        <location evidence="1">Endoplasmic reticulum membrane</location>
        <topology evidence="1">Multi-pass membrane protein</topology>
    </subcellularLocation>
</comment>
<dbReference type="Pfam" id="PF11779">
    <property type="entry name" value="SPT_ssu-like"/>
    <property type="match status" value="1"/>
</dbReference>
<accession>A0AAD4Q071</accession>
<evidence type="ECO:0000256" key="1">
    <source>
        <dbReference type="ARBA" id="ARBA00004477"/>
    </source>
</evidence>
<dbReference type="GO" id="GO:0005789">
    <property type="term" value="C:endoplasmic reticulum membrane"/>
    <property type="evidence" value="ECO:0007669"/>
    <property type="project" value="UniProtKB-SubCell"/>
</dbReference>
<dbReference type="AlphaFoldDB" id="A0AAD4Q071"/>
<evidence type="ECO:0000313" key="9">
    <source>
        <dbReference type="Proteomes" id="UP001201262"/>
    </source>
</evidence>
<protein>
    <submittedName>
        <fullName evidence="8">Uncharacterized protein</fullName>
    </submittedName>
</protein>
<organism evidence="8 9">
    <name type="scientific">Talaromyces proteolyticus</name>
    <dbReference type="NCBI Taxonomy" id="1131652"/>
    <lineage>
        <taxon>Eukaryota</taxon>
        <taxon>Fungi</taxon>
        <taxon>Dikarya</taxon>
        <taxon>Ascomycota</taxon>
        <taxon>Pezizomycotina</taxon>
        <taxon>Eurotiomycetes</taxon>
        <taxon>Eurotiomycetidae</taxon>
        <taxon>Eurotiales</taxon>
        <taxon>Trichocomaceae</taxon>
        <taxon>Talaromyces</taxon>
        <taxon>Talaromyces sect. Bacilispori</taxon>
    </lineage>
</organism>
<reference evidence="8" key="1">
    <citation type="submission" date="2021-12" db="EMBL/GenBank/DDBJ databases">
        <title>Convergent genome expansion in fungi linked to evolution of root-endophyte symbiosis.</title>
        <authorList>
            <consortium name="DOE Joint Genome Institute"/>
            <person name="Ke Y.-H."/>
            <person name="Bonito G."/>
            <person name="Liao H.-L."/>
            <person name="Looney B."/>
            <person name="Rojas-Flechas A."/>
            <person name="Nash J."/>
            <person name="Hameed K."/>
            <person name="Schadt C."/>
            <person name="Martin F."/>
            <person name="Crous P.W."/>
            <person name="Miettinen O."/>
            <person name="Magnuson J.K."/>
            <person name="Labbe J."/>
            <person name="Jacobson D."/>
            <person name="Doktycz M.J."/>
            <person name="Veneault-Fourrey C."/>
            <person name="Kuo A."/>
            <person name="Mondo S."/>
            <person name="Calhoun S."/>
            <person name="Riley R."/>
            <person name="Ohm R."/>
            <person name="LaButti K."/>
            <person name="Andreopoulos B."/>
            <person name="Pangilinan J."/>
            <person name="Nolan M."/>
            <person name="Tritt A."/>
            <person name="Clum A."/>
            <person name="Lipzen A."/>
            <person name="Daum C."/>
            <person name="Barry K."/>
            <person name="Grigoriev I.V."/>
            <person name="Vilgalys R."/>
        </authorList>
    </citation>
    <scope>NUCLEOTIDE SEQUENCE</scope>
    <source>
        <strain evidence="8">PMI_201</strain>
    </source>
</reference>
<keyword evidence="4 7" id="KW-1133">Transmembrane helix</keyword>
<evidence type="ECO:0000256" key="5">
    <source>
        <dbReference type="ARBA" id="ARBA00023136"/>
    </source>
</evidence>
<dbReference type="GeneID" id="70241627"/>
<sequence>MATEMRSFYTPSTSTQMSPHSPSIVDELISKYSSSMAAVNTASSLSPASYGKHRSLAQRLIHRVRLEYYRYEVTFGVYVMSPGEKFVANAFVFVFISLLIWASLLYLPQLLFRKIARLAWLLTGHSDDVAVVFGIFDSAYATSSEPAIATSTRAS</sequence>
<evidence type="ECO:0000256" key="3">
    <source>
        <dbReference type="ARBA" id="ARBA00022824"/>
    </source>
</evidence>
<evidence type="ECO:0000256" key="7">
    <source>
        <dbReference type="SAM" id="Phobius"/>
    </source>
</evidence>
<evidence type="ECO:0000256" key="4">
    <source>
        <dbReference type="ARBA" id="ARBA00022989"/>
    </source>
</evidence>
<evidence type="ECO:0000256" key="2">
    <source>
        <dbReference type="ARBA" id="ARBA00022692"/>
    </source>
</evidence>
<feature type="region of interest" description="Disordered" evidence="6">
    <location>
        <begin position="1"/>
        <end position="22"/>
    </location>
</feature>
<keyword evidence="5 7" id="KW-0472">Membrane</keyword>
<keyword evidence="3" id="KW-0256">Endoplasmic reticulum</keyword>
<feature type="compositionally biased region" description="Polar residues" evidence="6">
    <location>
        <begin position="9"/>
        <end position="21"/>
    </location>
</feature>
<dbReference type="EMBL" id="JAJTJA010000007">
    <property type="protein sequence ID" value="KAH8696726.1"/>
    <property type="molecule type" value="Genomic_DNA"/>
</dbReference>
<evidence type="ECO:0000313" key="8">
    <source>
        <dbReference type="EMBL" id="KAH8696726.1"/>
    </source>
</evidence>
<comment type="caution">
    <text evidence="8">The sequence shown here is derived from an EMBL/GenBank/DDBJ whole genome shotgun (WGS) entry which is preliminary data.</text>
</comment>
<evidence type="ECO:0000256" key="6">
    <source>
        <dbReference type="SAM" id="MobiDB-lite"/>
    </source>
</evidence>